<dbReference type="Proteomes" id="UP001221757">
    <property type="component" value="Unassembled WGS sequence"/>
</dbReference>
<feature type="region of interest" description="Disordered" evidence="1">
    <location>
        <begin position="737"/>
        <end position="771"/>
    </location>
</feature>
<feature type="region of interest" description="Disordered" evidence="1">
    <location>
        <begin position="336"/>
        <end position="365"/>
    </location>
</feature>
<gene>
    <name evidence="2" type="ORF">B0H17DRAFT_1200078</name>
</gene>
<dbReference type="PANTHER" id="PTHR48125">
    <property type="entry name" value="LP07818P1"/>
    <property type="match status" value="1"/>
</dbReference>
<proteinExistence type="predicted"/>
<feature type="region of interest" description="Disordered" evidence="1">
    <location>
        <begin position="186"/>
        <end position="242"/>
    </location>
</feature>
<name>A0AAD7DMG4_MYCRO</name>
<feature type="region of interest" description="Disordered" evidence="1">
    <location>
        <begin position="54"/>
        <end position="93"/>
    </location>
</feature>
<keyword evidence="3" id="KW-1185">Reference proteome</keyword>
<feature type="compositionally biased region" description="Low complexity" evidence="1">
    <location>
        <begin position="225"/>
        <end position="240"/>
    </location>
</feature>
<dbReference type="PANTHER" id="PTHR48125:SF10">
    <property type="entry name" value="OS12G0136300 PROTEIN"/>
    <property type="match status" value="1"/>
</dbReference>
<reference evidence="2" key="1">
    <citation type="submission" date="2023-03" db="EMBL/GenBank/DDBJ databases">
        <title>Massive genome expansion in bonnet fungi (Mycena s.s.) driven by repeated elements and novel gene families across ecological guilds.</title>
        <authorList>
            <consortium name="Lawrence Berkeley National Laboratory"/>
            <person name="Harder C.B."/>
            <person name="Miyauchi S."/>
            <person name="Viragh M."/>
            <person name="Kuo A."/>
            <person name="Thoen E."/>
            <person name="Andreopoulos B."/>
            <person name="Lu D."/>
            <person name="Skrede I."/>
            <person name="Drula E."/>
            <person name="Henrissat B."/>
            <person name="Morin E."/>
            <person name="Kohler A."/>
            <person name="Barry K."/>
            <person name="LaButti K."/>
            <person name="Morin E."/>
            <person name="Salamov A."/>
            <person name="Lipzen A."/>
            <person name="Mereny Z."/>
            <person name="Hegedus B."/>
            <person name="Baldrian P."/>
            <person name="Stursova M."/>
            <person name="Weitz H."/>
            <person name="Taylor A."/>
            <person name="Grigoriev I.V."/>
            <person name="Nagy L.G."/>
            <person name="Martin F."/>
            <person name="Kauserud H."/>
        </authorList>
    </citation>
    <scope>NUCLEOTIDE SEQUENCE</scope>
    <source>
        <strain evidence="2">CBHHK067</strain>
    </source>
</reference>
<organism evidence="2 3">
    <name type="scientific">Mycena rosella</name>
    <name type="common">Pink bonnet</name>
    <name type="synonym">Agaricus rosellus</name>
    <dbReference type="NCBI Taxonomy" id="1033263"/>
    <lineage>
        <taxon>Eukaryota</taxon>
        <taxon>Fungi</taxon>
        <taxon>Dikarya</taxon>
        <taxon>Basidiomycota</taxon>
        <taxon>Agaricomycotina</taxon>
        <taxon>Agaricomycetes</taxon>
        <taxon>Agaricomycetidae</taxon>
        <taxon>Agaricales</taxon>
        <taxon>Marasmiineae</taxon>
        <taxon>Mycenaceae</taxon>
        <taxon>Mycena</taxon>
    </lineage>
</organism>
<feature type="region of interest" description="Disordered" evidence="1">
    <location>
        <begin position="128"/>
        <end position="150"/>
    </location>
</feature>
<protein>
    <submittedName>
        <fullName evidence="2">Uncharacterized protein</fullName>
    </submittedName>
</protein>
<dbReference type="EMBL" id="JARKIE010000048">
    <property type="protein sequence ID" value="KAJ7693007.1"/>
    <property type="molecule type" value="Genomic_DNA"/>
</dbReference>
<feature type="compositionally biased region" description="Low complexity" evidence="1">
    <location>
        <begin position="136"/>
        <end position="150"/>
    </location>
</feature>
<sequence length="771" mass="78704">MRQTAATSKPHSFYFTLCAKPLLFVLFLADGAAPGARFLFKRMLLQAGLVQPPTHFVRSPDAPKSQVITRSKSIPKQPAPAPSIPPSAPPSVVAVSGYPDRPTLPSMSKSKTAASALHFGKEPVNMYTGSTVKGKAPAPRSSPVASPASPASANAFAALSDQAETITVEEQATIDLLGLSEDSFTDSAGGDISSSDIDTSASDPGKALARRLARTYSCRPPTPPGTTSGAGSSATTPPSALGCAQNADGSLCEAADITPPLLQGEHDKPVPPLPPHLSPLHARPPCLRPPPHELSCAAPAQPATQSALPTIAKQPAPTATAAVAAPAAGTPIAAVQSSTPSAAQPASSDTTQAATTAASDTAQAAVPVTPAAPSFSSVVTRGQAARRAAAGPATGPSPFPPSPFPVACAPAPQPLATAITVTAVQPQPVQQPPALNIAAPPAPPPQAAFAPPMHDPAVNPQPAPQLLVAPGPVITAAAAAAAAAGGAPPPLFTPAPPGGFPPILGLDRARLRENIADRQLVKWDSSGGFKFFIYLWNGRRHSVDSSALDELKNALGVSAADCQRLIAQTCWNLLGGTTFFAVPYDAAPSSFLFTIDGLLYDATEGVDVATLIVTVVSETNEAQSLLTLIHDAYPADADAMSHFASTIRVLPIALKNSRGGCRIVWNTTAAPPSLDPAANRAWRSLLSKLTFHSEMHYVGRAINPPLFCSGCKSFGHVLDICPLPLVPGWYAPTPLANTAPTAPGPGPGPANTRGGRGGGRGRGNGRGRGHN</sequence>
<feature type="region of interest" description="Disordered" evidence="1">
    <location>
        <begin position="261"/>
        <end position="301"/>
    </location>
</feature>
<evidence type="ECO:0000313" key="2">
    <source>
        <dbReference type="EMBL" id="KAJ7693007.1"/>
    </source>
</evidence>
<evidence type="ECO:0000256" key="1">
    <source>
        <dbReference type="SAM" id="MobiDB-lite"/>
    </source>
</evidence>
<feature type="compositionally biased region" description="Pro residues" evidence="1">
    <location>
        <begin position="77"/>
        <end position="89"/>
    </location>
</feature>
<comment type="caution">
    <text evidence="2">The sequence shown here is derived from an EMBL/GenBank/DDBJ whole genome shotgun (WGS) entry which is preliminary data.</text>
</comment>
<evidence type="ECO:0000313" key="3">
    <source>
        <dbReference type="Proteomes" id="UP001221757"/>
    </source>
</evidence>
<dbReference type="AlphaFoldDB" id="A0AAD7DMG4"/>
<feature type="compositionally biased region" description="Low complexity" evidence="1">
    <location>
        <begin position="186"/>
        <end position="203"/>
    </location>
</feature>
<accession>A0AAD7DMG4</accession>